<dbReference type="InterPro" id="IPR036574">
    <property type="entry name" value="Scorpion_toxin-like_sf"/>
</dbReference>
<reference evidence="3" key="1">
    <citation type="submission" date="2019-12" db="UniProtKB">
        <authorList>
            <consortium name="WormBaseParasite"/>
        </authorList>
    </citation>
    <scope>IDENTIFICATION</scope>
</reference>
<proteinExistence type="predicted"/>
<keyword evidence="1" id="KW-0732">Signal</keyword>
<dbReference type="WBParaSite" id="TMUE_1000003296.1">
    <property type="protein sequence ID" value="TMUE_1000003296.1"/>
    <property type="gene ID" value="WBGene00292338"/>
</dbReference>
<dbReference type="Proteomes" id="UP000046395">
    <property type="component" value="Unassembled WGS sequence"/>
</dbReference>
<feature type="chain" id="PRO_5024360491" evidence="1">
    <location>
        <begin position="25"/>
        <end position="132"/>
    </location>
</feature>
<dbReference type="SUPFAM" id="SSF57095">
    <property type="entry name" value="Scorpion toxin-like"/>
    <property type="match status" value="1"/>
</dbReference>
<name>A0A5S6Q7K7_TRIMR</name>
<evidence type="ECO:0000256" key="1">
    <source>
        <dbReference type="SAM" id="SignalP"/>
    </source>
</evidence>
<sequence length="132" mass="14906">MATSLRTSIGWLLTFLHWMALCKSDSVSSGKEAPIIGCHFGDHEECDELCKRSNWRYGHCRHLDSFTLKCKCYPYEANLDPTVCTQDQHAFCHGNCINQRGLPGGYCYPHAGSGNYHSTARCACFSRMPEYT</sequence>
<organism evidence="2 3">
    <name type="scientific">Trichuris muris</name>
    <name type="common">Mouse whipworm</name>
    <dbReference type="NCBI Taxonomy" id="70415"/>
    <lineage>
        <taxon>Eukaryota</taxon>
        <taxon>Metazoa</taxon>
        <taxon>Ecdysozoa</taxon>
        <taxon>Nematoda</taxon>
        <taxon>Enoplea</taxon>
        <taxon>Dorylaimia</taxon>
        <taxon>Trichinellida</taxon>
        <taxon>Trichuridae</taxon>
        <taxon>Trichuris</taxon>
    </lineage>
</organism>
<protein>
    <submittedName>
        <fullName evidence="3">Knottin scorpion toxin-like domain-containing protein</fullName>
    </submittedName>
</protein>
<evidence type="ECO:0000313" key="2">
    <source>
        <dbReference type="Proteomes" id="UP000046395"/>
    </source>
</evidence>
<accession>A0A5S6Q7K7</accession>
<evidence type="ECO:0000313" key="3">
    <source>
        <dbReference type="WBParaSite" id="TMUE_1000003296.1"/>
    </source>
</evidence>
<feature type="signal peptide" evidence="1">
    <location>
        <begin position="1"/>
        <end position="24"/>
    </location>
</feature>
<keyword evidence="2" id="KW-1185">Reference proteome</keyword>
<dbReference type="AlphaFoldDB" id="A0A5S6Q7K7"/>